<dbReference type="VEuPathDB" id="TrichDB:TVAGG3_0499150"/>
<dbReference type="EMBL" id="DS113431">
    <property type="protein sequence ID" value="EAY06122.1"/>
    <property type="molecule type" value="Genomic_DNA"/>
</dbReference>
<accession>A2EMG6</accession>
<proteinExistence type="predicted"/>
<dbReference type="AlphaFoldDB" id="A2EMG6"/>
<dbReference type="Proteomes" id="UP000001542">
    <property type="component" value="Unassembled WGS sequence"/>
</dbReference>
<dbReference type="RefSeq" id="XP_001318345.1">
    <property type="nucleotide sequence ID" value="XM_001318310.1"/>
</dbReference>
<keyword evidence="2" id="KW-1185">Reference proteome</keyword>
<gene>
    <name evidence="1" type="ORF">TVAG_067820</name>
</gene>
<protein>
    <submittedName>
        <fullName evidence="1">Uncharacterized protein</fullName>
    </submittedName>
</protein>
<reference evidence="1" key="2">
    <citation type="journal article" date="2007" name="Science">
        <title>Draft genome sequence of the sexually transmitted pathogen Trichomonas vaginalis.</title>
        <authorList>
            <person name="Carlton J.M."/>
            <person name="Hirt R.P."/>
            <person name="Silva J.C."/>
            <person name="Delcher A.L."/>
            <person name="Schatz M."/>
            <person name="Zhao Q."/>
            <person name="Wortman J.R."/>
            <person name="Bidwell S.L."/>
            <person name="Alsmark U.C.M."/>
            <person name="Besteiro S."/>
            <person name="Sicheritz-Ponten T."/>
            <person name="Noel C.J."/>
            <person name="Dacks J.B."/>
            <person name="Foster P.G."/>
            <person name="Simillion C."/>
            <person name="Van de Peer Y."/>
            <person name="Miranda-Saavedra D."/>
            <person name="Barton G.J."/>
            <person name="Westrop G.D."/>
            <person name="Mueller S."/>
            <person name="Dessi D."/>
            <person name="Fiori P.L."/>
            <person name="Ren Q."/>
            <person name="Paulsen I."/>
            <person name="Zhang H."/>
            <person name="Bastida-Corcuera F.D."/>
            <person name="Simoes-Barbosa A."/>
            <person name="Brown M.T."/>
            <person name="Hayes R.D."/>
            <person name="Mukherjee M."/>
            <person name="Okumura C.Y."/>
            <person name="Schneider R."/>
            <person name="Smith A.J."/>
            <person name="Vanacova S."/>
            <person name="Villalvazo M."/>
            <person name="Haas B.J."/>
            <person name="Pertea M."/>
            <person name="Feldblyum T.V."/>
            <person name="Utterback T.R."/>
            <person name="Shu C.L."/>
            <person name="Osoegawa K."/>
            <person name="de Jong P.J."/>
            <person name="Hrdy I."/>
            <person name="Horvathova L."/>
            <person name="Zubacova Z."/>
            <person name="Dolezal P."/>
            <person name="Malik S.B."/>
            <person name="Logsdon J.M. Jr."/>
            <person name="Henze K."/>
            <person name="Gupta A."/>
            <person name="Wang C.C."/>
            <person name="Dunne R.L."/>
            <person name="Upcroft J.A."/>
            <person name="Upcroft P."/>
            <person name="White O."/>
            <person name="Salzberg S.L."/>
            <person name="Tang P."/>
            <person name="Chiu C.-H."/>
            <person name="Lee Y.-S."/>
            <person name="Embley T.M."/>
            <person name="Coombs G.H."/>
            <person name="Mottram J.C."/>
            <person name="Tachezy J."/>
            <person name="Fraser-Liggett C.M."/>
            <person name="Johnson P.J."/>
        </authorList>
    </citation>
    <scope>NUCLEOTIDE SEQUENCE [LARGE SCALE GENOMIC DNA]</scope>
    <source>
        <strain evidence="1">G3</strain>
    </source>
</reference>
<dbReference type="KEGG" id="tva:4763990"/>
<reference evidence="1" key="1">
    <citation type="submission" date="2006-10" db="EMBL/GenBank/DDBJ databases">
        <authorList>
            <person name="Amadeo P."/>
            <person name="Zhao Q."/>
            <person name="Wortman J."/>
            <person name="Fraser-Liggett C."/>
            <person name="Carlton J."/>
        </authorList>
    </citation>
    <scope>NUCLEOTIDE SEQUENCE</scope>
    <source>
        <strain evidence="1">G3</strain>
    </source>
</reference>
<dbReference type="InParanoid" id="A2EMG6"/>
<organism evidence="1 2">
    <name type="scientific">Trichomonas vaginalis (strain ATCC PRA-98 / G3)</name>
    <dbReference type="NCBI Taxonomy" id="412133"/>
    <lineage>
        <taxon>Eukaryota</taxon>
        <taxon>Metamonada</taxon>
        <taxon>Parabasalia</taxon>
        <taxon>Trichomonadida</taxon>
        <taxon>Trichomonadidae</taxon>
        <taxon>Trichomonas</taxon>
    </lineage>
</organism>
<evidence type="ECO:0000313" key="1">
    <source>
        <dbReference type="EMBL" id="EAY06122.1"/>
    </source>
</evidence>
<dbReference type="VEuPathDB" id="TrichDB:TVAG_067820"/>
<sequence length="508" mass="58361">MDYKPSSEATKQNIDAVQNVSGETDDAAIVAKFVELLPILIETDKISVLDEIGPQLYNCFTSIRDSSQLVEYITEDAVNGFLKLVGETQKKYPFPELSCLDHAILLRNECIPLIIQSDIFEKLNLCLQHAEELNQMDEFNIFGVVIRIIHNCALFDQETNFYIINNSAFHALLQKLSNFIDIYSFEEENKYHIHLLNYILECINTIDSKIEEIPVDYFQSVSELFRTIISNKIYQSFSQVQDFIIRHLFSPMQIFIIVQVVIECIITLFEEELEFNDENPSGNEIYLLLNVIVELFNAVPPPIILAIDEKDENAEKTKKNNDNFIHLRKYVERVTTRLDYDSIFLYAFNHKGIMHQSDSENANEAFKLLAAKSLFDCEVSADISIEMILEMCDILIDSSSLQGKDAFSAFLFSFILYAPTVILEQLFISCEVGNFIECIEGTDLKALKIIILAFDRLINVIGINNFDLEGYKFLMSSVIPEYLEDALEIQPALEWRIESLLSNFECEN</sequence>
<evidence type="ECO:0000313" key="2">
    <source>
        <dbReference type="Proteomes" id="UP000001542"/>
    </source>
</evidence>
<name>A2EMG6_TRIV3</name>